<reference evidence="1 2" key="2">
    <citation type="journal article" date="2009" name="Genome Res.">
        <title>Ortho-proteogenomics: multiple proteomes investigation through orthology and a new MS-based protocol.</title>
        <authorList>
            <person name="Gallien S."/>
            <person name="Perrodou E."/>
            <person name="Carapito C."/>
            <person name="Deshayes C."/>
            <person name="Reyrat J.M."/>
            <person name="Van Dorsselaer A."/>
            <person name="Poch O."/>
            <person name="Schaeffer C."/>
            <person name="Lecompte O."/>
        </authorList>
    </citation>
    <scope>NUCLEOTIDE SEQUENCE [LARGE SCALE GENOMIC DNA]</scope>
    <source>
        <strain evidence="2">ATCC 700084 / mc(2)155</strain>
    </source>
</reference>
<dbReference type="KEGG" id="msg:MSMEI_3604"/>
<proteinExistence type="predicted"/>
<accession>I7G3E4</accession>
<gene>
    <name evidence="1" type="ordered locus">MSMEI_3604</name>
</gene>
<evidence type="ECO:0000313" key="2">
    <source>
        <dbReference type="Proteomes" id="UP000006158"/>
    </source>
</evidence>
<dbReference type="AlphaFoldDB" id="I7G3E4"/>
<name>I7G3E4_MYCS2</name>
<dbReference type="EMBL" id="CP001663">
    <property type="protein sequence ID" value="AFP40067.1"/>
    <property type="molecule type" value="Genomic_DNA"/>
</dbReference>
<dbReference type="PATRIC" id="fig|246196.56.peg.3695"/>
<sequence length="55" mass="5893">MLADHTKYGEIGTNVFADLRQVDTLITDDRLADADRATLAGLVGTVMTAEVTTQP</sequence>
<reference evidence="1 2" key="1">
    <citation type="journal article" date="2007" name="Genome Biol.">
        <title>Interrupted coding sequences in Mycobacterium smegmatis: authentic mutations or sequencing errors?</title>
        <authorList>
            <person name="Deshayes C."/>
            <person name="Perrodou E."/>
            <person name="Gallien S."/>
            <person name="Euphrasie D."/>
            <person name="Schaeffer C."/>
            <person name="Van-Dorsselaer A."/>
            <person name="Poch O."/>
            <person name="Lecompte O."/>
            <person name="Reyrat J.M."/>
        </authorList>
    </citation>
    <scope>NUCLEOTIDE SEQUENCE [LARGE SCALE GENOMIC DNA]</scope>
    <source>
        <strain evidence="2">ATCC 700084 / mc(2)155</strain>
    </source>
</reference>
<protein>
    <submittedName>
        <fullName evidence="1">Uncharacterized protein</fullName>
    </submittedName>
</protein>
<evidence type="ECO:0000313" key="1">
    <source>
        <dbReference type="EMBL" id="AFP40067.1"/>
    </source>
</evidence>
<organism evidence="1 2">
    <name type="scientific">Mycolicibacterium smegmatis (strain ATCC 700084 / mc(2)155)</name>
    <name type="common">Mycobacterium smegmatis</name>
    <dbReference type="NCBI Taxonomy" id="246196"/>
    <lineage>
        <taxon>Bacteria</taxon>
        <taxon>Bacillati</taxon>
        <taxon>Actinomycetota</taxon>
        <taxon>Actinomycetes</taxon>
        <taxon>Mycobacteriales</taxon>
        <taxon>Mycobacteriaceae</taxon>
        <taxon>Mycolicibacterium</taxon>
    </lineage>
</organism>
<dbReference type="Proteomes" id="UP000006158">
    <property type="component" value="Chromosome"/>
</dbReference>